<sequence>MYIGTVLSDSSSLYYGYLTDPGPPINFCCKWLRLNRCRVDESNGCASLEDFHSCCNKSMDRISVEHSYCRTAPSVCKRPLKRPWSSVS</sequence>
<evidence type="ECO:0008006" key="3">
    <source>
        <dbReference type="Google" id="ProtNLM"/>
    </source>
</evidence>
<organism evidence="1 2">
    <name type="scientific">Necator americanus</name>
    <name type="common">Human hookworm</name>
    <dbReference type="NCBI Taxonomy" id="51031"/>
    <lineage>
        <taxon>Eukaryota</taxon>
        <taxon>Metazoa</taxon>
        <taxon>Ecdysozoa</taxon>
        <taxon>Nematoda</taxon>
        <taxon>Chromadorea</taxon>
        <taxon>Rhabditida</taxon>
        <taxon>Rhabditina</taxon>
        <taxon>Rhabditomorpha</taxon>
        <taxon>Strongyloidea</taxon>
        <taxon>Ancylostomatidae</taxon>
        <taxon>Bunostominae</taxon>
        <taxon>Necator</taxon>
    </lineage>
</organism>
<evidence type="ECO:0000313" key="2">
    <source>
        <dbReference type="Proteomes" id="UP001303046"/>
    </source>
</evidence>
<gene>
    <name evidence="1" type="primary">Necator_chrX.g21729</name>
    <name evidence="1" type="ORF">RB195_021568</name>
</gene>
<comment type="caution">
    <text evidence="1">The sequence shown here is derived from an EMBL/GenBank/DDBJ whole genome shotgun (WGS) entry which is preliminary data.</text>
</comment>
<protein>
    <recommendedName>
        <fullName evidence="3">Phospholipase A2</fullName>
    </recommendedName>
</protein>
<accession>A0ABR1EBZ9</accession>
<name>A0ABR1EBZ9_NECAM</name>
<dbReference type="EMBL" id="JAVFWL010000006">
    <property type="protein sequence ID" value="KAK6760103.1"/>
    <property type="molecule type" value="Genomic_DNA"/>
</dbReference>
<evidence type="ECO:0000313" key="1">
    <source>
        <dbReference type="EMBL" id="KAK6760103.1"/>
    </source>
</evidence>
<keyword evidence="2" id="KW-1185">Reference proteome</keyword>
<dbReference type="Proteomes" id="UP001303046">
    <property type="component" value="Unassembled WGS sequence"/>
</dbReference>
<reference evidence="1 2" key="1">
    <citation type="submission" date="2023-08" db="EMBL/GenBank/DDBJ databases">
        <title>A Necator americanus chromosomal reference genome.</title>
        <authorList>
            <person name="Ilik V."/>
            <person name="Petrzelkova K.J."/>
            <person name="Pardy F."/>
            <person name="Fuh T."/>
            <person name="Niatou-Singa F.S."/>
            <person name="Gouil Q."/>
            <person name="Baker L."/>
            <person name="Ritchie M.E."/>
            <person name="Jex A.R."/>
            <person name="Gazzola D."/>
            <person name="Li H."/>
            <person name="Toshio Fujiwara R."/>
            <person name="Zhan B."/>
            <person name="Aroian R.V."/>
            <person name="Pafco B."/>
            <person name="Schwarz E.M."/>
        </authorList>
    </citation>
    <scope>NUCLEOTIDE SEQUENCE [LARGE SCALE GENOMIC DNA]</scope>
    <source>
        <strain evidence="1 2">Aroian</strain>
        <tissue evidence="1">Whole animal</tissue>
    </source>
</reference>
<proteinExistence type="predicted"/>